<name>A0ACA9QFE1_9GLOM</name>
<dbReference type="EMBL" id="CAJVPU010045487">
    <property type="protein sequence ID" value="CAG8749665.1"/>
    <property type="molecule type" value="Genomic_DNA"/>
</dbReference>
<organism evidence="1 2">
    <name type="scientific">Dentiscutata heterogama</name>
    <dbReference type="NCBI Taxonomy" id="1316150"/>
    <lineage>
        <taxon>Eukaryota</taxon>
        <taxon>Fungi</taxon>
        <taxon>Fungi incertae sedis</taxon>
        <taxon>Mucoromycota</taxon>
        <taxon>Glomeromycotina</taxon>
        <taxon>Glomeromycetes</taxon>
        <taxon>Diversisporales</taxon>
        <taxon>Gigasporaceae</taxon>
        <taxon>Dentiscutata</taxon>
    </lineage>
</organism>
<evidence type="ECO:0000313" key="2">
    <source>
        <dbReference type="Proteomes" id="UP000789702"/>
    </source>
</evidence>
<reference evidence="1" key="1">
    <citation type="submission" date="2021-06" db="EMBL/GenBank/DDBJ databases">
        <authorList>
            <person name="Kallberg Y."/>
            <person name="Tangrot J."/>
            <person name="Rosling A."/>
        </authorList>
    </citation>
    <scope>NUCLEOTIDE SEQUENCE</scope>
    <source>
        <strain evidence="1">IL203A</strain>
    </source>
</reference>
<sequence length="127" mass="14717">IEDIQGLSNISDELSEFKRACLKTNDKHVVLKILKHEEDKYYDIFNREIKIFKEIDSNENVIKFLGVTKGLYKNFYSIVLEYCGENNLSQDLKKVSKKDWACKINMAKGLANGLKFVHAEKIILCNL</sequence>
<evidence type="ECO:0000313" key="1">
    <source>
        <dbReference type="EMBL" id="CAG8749665.1"/>
    </source>
</evidence>
<dbReference type="Proteomes" id="UP000789702">
    <property type="component" value="Unassembled WGS sequence"/>
</dbReference>
<accession>A0ACA9QFE1</accession>
<feature type="non-terminal residue" evidence="1">
    <location>
        <position position="127"/>
    </location>
</feature>
<comment type="caution">
    <text evidence="1">The sequence shown here is derived from an EMBL/GenBank/DDBJ whole genome shotgun (WGS) entry which is preliminary data.</text>
</comment>
<protein>
    <submittedName>
        <fullName evidence="1">7999_t:CDS:1</fullName>
    </submittedName>
</protein>
<feature type="non-terminal residue" evidence="1">
    <location>
        <position position="1"/>
    </location>
</feature>
<proteinExistence type="predicted"/>
<gene>
    <name evidence="1" type="ORF">DHETER_LOCUS14560</name>
</gene>
<keyword evidence="2" id="KW-1185">Reference proteome</keyword>